<dbReference type="RefSeq" id="WP_077834446.1">
    <property type="nucleotide sequence ID" value="NZ_CP096983.1"/>
</dbReference>
<keyword evidence="4" id="KW-1185">Reference proteome</keyword>
<protein>
    <recommendedName>
        <fullName evidence="2">Phage capsid-like C-terminal domain-containing protein</fullName>
    </recommendedName>
</protein>
<accession>A0A1S8L4P6</accession>
<dbReference type="EMBL" id="CP096983">
    <property type="protein sequence ID" value="URZ11805.1"/>
    <property type="molecule type" value="Genomic_DNA"/>
</dbReference>
<evidence type="ECO:0000256" key="1">
    <source>
        <dbReference type="ARBA" id="ARBA00004328"/>
    </source>
</evidence>
<name>A0A1S8L4P6_9CLOT</name>
<organism evidence="3 4">
    <name type="scientific">Clostridium felsineum</name>
    <dbReference type="NCBI Taxonomy" id="36839"/>
    <lineage>
        <taxon>Bacteria</taxon>
        <taxon>Bacillati</taxon>
        <taxon>Bacillota</taxon>
        <taxon>Clostridia</taxon>
        <taxon>Eubacteriales</taxon>
        <taxon>Clostridiaceae</taxon>
        <taxon>Clostridium</taxon>
    </lineage>
</organism>
<dbReference type="SUPFAM" id="SSF56563">
    <property type="entry name" value="Major capsid protein gp5"/>
    <property type="match status" value="1"/>
</dbReference>
<evidence type="ECO:0000313" key="3">
    <source>
        <dbReference type="EMBL" id="URZ11805.1"/>
    </source>
</evidence>
<dbReference type="NCBIfam" id="TIGR01554">
    <property type="entry name" value="major_cap_HK97"/>
    <property type="match status" value="1"/>
</dbReference>
<proteinExistence type="predicted"/>
<comment type="subcellular location">
    <subcellularLocation>
        <location evidence="1">Virion</location>
    </subcellularLocation>
</comment>
<dbReference type="Proteomes" id="UP000190951">
    <property type="component" value="Chromosome"/>
</dbReference>
<evidence type="ECO:0000313" key="4">
    <source>
        <dbReference type="Proteomes" id="UP000190951"/>
    </source>
</evidence>
<reference evidence="3 4" key="1">
    <citation type="submission" date="2022-04" db="EMBL/GenBank/DDBJ databases">
        <title>Genome sequence of C. roseum typestrain.</title>
        <authorList>
            <person name="Poehlein A."/>
            <person name="Schoch T."/>
            <person name="Duerre P."/>
            <person name="Daniel R."/>
        </authorList>
    </citation>
    <scope>NUCLEOTIDE SEQUENCE [LARGE SCALE GENOMIC DNA]</scope>
    <source>
        <strain evidence="3 4">DSM 7320</strain>
    </source>
</reference>
<dbReference type="Pfam" id="PF05065">
    <property type="entry name" value="Phage_capsid"/>
    <property type="match status" value="1"/>
</dbReference>
<sequence>MKKSDELRQNVEAIKAEVRSLLDANKVEEAKAKMEEKRSAEEALNKAVIEEELETDDVEKKIDERGVDVDMEKREKEVKVDTRSQVEKDAFEVRSIIKAMTGRKMSNEEREVFNKVETRALVANGGTNGEAYILPVTISTQIRELIRQYKSLRDVVGYMPVTTLSGSFPVEGFDTVTGLTAFTEDGTTSLTEATDIKFTQKSYSLKEYGAFMALTNTLLQFSDQDLMAYVARVFARKAVITENTLLTAALNSGKTVKTLADWKALKKSINRDLDPAVLGNMSIVTNQNGFDFLDEALDSYGRPILQPNPTNPTQKLFMGYPVVVYSNAMLPDTGKTAGSISSPIIYGDLEDAVKLVDNGQYAFATSNQAGFLKNVTYARVIAYYDSVQVDASDKCYIVGSMITG</sequence>
<dbReference type="KEGG" id="crw:CROST_025220"/>
<dbReference type="STRING" id="84029.CROST_24630"/>
<dbReference type="AlphaFoldDB" id="A0A1S8L4P6"/>
<dbReference type="InterPro" id="IPR024455">
    <property type="entry name" value="Phage_capsid"/>
</dbReference>
<gene>
    <name evidence="3" type="ORF">CROST_025220</name>
</gene>
<feature type="domain" description="Phage capsid-like C-terminal" evidence="2">
    <location>
        <begin position="131"/>
        <end position="390"/>
    </location>
</feature>
<evidence type="ECO:0000259" key="2">
    <source>
        <dbReference type="Pfam" id="PF05065"/>
    </source>
</evidence>
<dbReference type="InterPro" id="IPR054612">
    <property type="entry name" value="Phage_capsid-like_C"/>
</dbReference>